<dbReference type="Pfam" id="PF01812">
    <property type="entry name" value="5-FTHF_cyc-lig"/>
    <property type="match status" value="1"/>
</dbReference>
<dbReference type="Proteomes" id="UP001056708">
    <property type="component" value="Chromosome"/>
</dbReference>
<keyword evidence="4" id="KW-0460">Magnesium</keyword>
<dbReference type="GO" id="GO:0030272">
    <property type="term" value="F:5-formyltetrahydrofolate cyclo-ligase activity"/>
    <property type="evidence" value="ECO:0007669"/>
    <property type="project" value="UniProtKB-EC"/>
</dbReference>
<dbReference type="EMBL" id="CP098611">
    <property type="protein sequence ID" value="USR91607.1"/>
    <property type="molecule type" value="Genomic_DNA"/>
</dbReference>
<dbReference type="InterPro" id="IPR037171">
    <property type="entry name" value="NagB/RpiA_transferase-like"/>
</dbReference>
<evidence type="ECO:0000256" key="4">
    <source>
        <dbReference type="RuleBase" id="RU361279"/>
    </source>
</evidence>
<dbReference type="InterPro" id="IPR002698">
    <property type="entry name" value="FTHF_cligase"/>
</dbReference>
<dbReference type="EC" id="6.3.3.2" evidence="4"/>
<comment type="catalytic activity">
    <reaction evidence="4">
        <text>(6S)-5-formyl-5,6,7,8-tetrahydrofolate + ATP = (6R)-5,10-methenyltetrahydrofolate + ADP + phosphate</text>
        <dbReference type="Rhea" id="RHEA:10488"/>
        <dbReference type="ChEBI" id="CHEBI:30616"/>
        <dbReference type="ChEBI" id="CHEBI:43474"/>
        <dbReference type="ChEBI" id="CHEBI:57455"/>
        <dbReference type="ChEBI" id="CHEBI:57457"/>
        <dbReference type="ChEBI" id="CHEBI:456216"/>
        <dbReference type="EC" id="6.3.3.2"/>
    </reaction>
</comment>
<dbReference type="InterPro" id="IPR024185">
    <property type="entry name" value="FTHF_cligase-like_sf"/>
</dbReference>
<dbReference type="Gene3D" id="3.40.50.10420">
    <property type="entry name" value="NagB/RpiA/CoA transferase-like"/>
    <property type="match status" value="1"/>
</dbReference>
<dbReference type="PANTHER" id="PTHR23407">
    <property type="entry name" value="ATPASE INHIBITOR/5-FORMYLTETRAHYDROFOLATE CYCLO-LIGASE"/>
    <property type="match status" value="1"/>
</dbReference>
<comment type="cofactor">
    <cofactor evidence="4">
        <name>Mg(2+)</name>
        <dbReference type="ChEBI" id="CHEBI:18420"/>
    </cofactor>
</comment>
<dbReference type="PIRSF" id="PIRSF006806">
    <property type="entry name" value="FTHF_cligase"/>
    <property type="match status" value="1"/>
</dbReference>
<sequence length="185" mass="21381">MSEKQGLRRSLLQTRRQLSEGDWRDRSDRLCEQIRQLSLFQSAQTVLSYVSFRREPDVLPLVTGERHWGFPRCVGESLEWHSWQWGDDWLPGAFGILEPHPDSPQIAPETVDLILVPALACDKRGYRLGYGGGFYDRLLSQPQWREIPTLGIVFEFAYLPQLPVEPWDCPLTGVCTEARWVKTQP</sequence>
<keyword evidence="4" id="KW-0479">Metal-binding</keyword>
<evidence type="ECO:0000313" key="6">
    <source>
        <dbReference type="Proteomes" id="UP001056708"/>
    </source>
</evidence>
<accession>A0ABY5AQV6</accession>
<comment type="similarity">
    <text evidence="1 4">Belongs to the 5-formyltetrahydrofolate cyclo-ligase family.</text>
</comment>
<dbReference type="RefSeq" id="WP_252663625.1">
    <property type="nucleotide sequence ID" value="NZ_CP098611.1"/>
</dbReference>
<organism evidence="5 6">
    <name type="scientific">Phormidium yuhuli AB48</name>
    <dbReference type="NCBI Taxonomy" id="2940671"/>
    <lineage>
        <taxon>Bacteria</taxon>
        <taxon>Bacillati</taxon>
        <taxon>Cyanobacteriota</taxon>
        <taxon>Cyanophyceae</taxon>
        <taxon>Oscillatoriophycideae</taxon>
        <taxon>Oscillatoriales</taxon>
        <taxon>Oscillatoriaceae</taxon>
        <taxon>Phormidium</taxon>
        <taxon>Phormidium yuhuli</taxon>
    </lineage>
</organism>
<name>A0ABY5AQV6_9CYAN</name>
<keyword evidence="3 4" id="KW-0067">ATP-binding</keyword>
<keyword evidence="2 4" id="KW-0547">Nucleotide-binding</keyword>
<dbReference type="NCBIfam" id="TIGR02727">
    <property type="entry name" value="MTHFS_bact"/>
    <property type="match status" value="1"/>
</dbReference>
<proteinExistence type="inferred from homology"/>
<keyword evidence="6" id="KW-1185">Reference proteome</keyword>
<evidence type="ECO:0000313" key="5">
    <source>
        <dbReference type="EMBL" id="USR91607.1"/>
    </source>
</evidence>
<evidence type="ECO:0000256" key="3">
    <source>
        <dbReference type="ARBA" id="ARBA00022840"/>
    </source>
</evidence>
<reference evidence="5" key="1">
    <citation type="submission" date="2022-06" db="EMBL/GenBank/DDBJ databases">
        <title>Genome sequence of Phormidium yuhuli AB48 isolated from an industrial photobioreactor environment.</title>
        <authorList>
            <person name="Qiu Y."/>
            <person name="Noonan A.J.C."/>
            <person name="Dofher K."/>
            <person name="Koch M."/>
            <person name="Kieft B."/>
            <person name="Lin X."/>
            <person name="Ziels R.M."/>
            <person name="Hallam S.J."/>
        </authorList>
    </citation>
    <scope>NUCLEOTIDE SEQUENCE</scope>
    <source>
        <strain evidence="5">AB48</strain>
    </source>
</reference>
<evidence type="ECO:0000256" key="2">
    <source>
        <dbReference type="ARBA" id="ARBA00022741"/>
    </source>
</evidence>
<dbReference type="PANTHER" id="PTHR23407:SF1">
    <property type="entry name" value="5-FORMYLTETRAHYDROFOLATE CYCLO-LIGASE"/>
    <property type="match status" value="1"/>
</dbReference>
<protein>
    <recommendedName>
        <fullName evidence="4">5-formyltetrahydrofolate cyclo-ligase</fullName>
        <ecNumber evidence="4">6.3.3.2</ecNumber>
    </recommendedName>
</protein>
<dbReference type="SUPFAM" id="SSF100950">
    <property type="entry name" value="NagB/RpiA/CoA transferase-like"/>
    <property type="match status" value="1"/>
</dbReference>
<keyword evidence="5" id="KW-0436">Ligase</keyword>
<gene>
    <name evidence="5" type="ORF">NEA10_02445</name>
</gene>
<evidence type="ECO:0000256" key="1">
    <source>
        <dbReference type="ARBA" id="ARBA00010638"/>
    </source>
</evidence>